<feature type="compositionally biased region" description="Low complexity" evidence="1">
    <location>
        <begin position="8"/>
        <end position="20"/>
    </location>
</feature>
<name>F4PVL1_CACFS</name>
<gene>
    <name evidence="2" type="ORF">DFA_07141</name>
</gene>
<evidence type="ECO:0000313" key="2">
    <source>
        <dbReference type="EMBL" id="EGG20025.1"/>
    </source>
</evidence>
<dbReference type="GeneID" id="14872312"/>
<dbReference type="KEGG" id="dfa:DFA_07141"/>
<dbReference type="RefSeq" id="XP_004367008.1">
    <property type="nucleotide sequence ID" value="XM_004366951.1"/>
</dbReference>
<protein>
    <submittedName>
        <fullName evidence="2">Uncharacterized protein</fullName>
    </submittedName>
</protein>
<sequence length="105" mass="11646">MSSIQMFSKVSSPSAAIKSSSPLLTPVNLKCLQSSTSIFQSNSLLHMVKNQESKSCKFNQFMTSSKSENNSVKPSVTDFSSQPCKPYLYFIVSTLNFSFPVIQFN</sequence>
<dbReference type="Proteomes" id="UP000007797">
    <property type="component" value="Unassembled WGS sequence"/>
</dbReference>
<dbReference type="EMBL" id="GL883013">
    <property type="protein sequence ID" value="EGG20025.1"/>
    <property type="molecule type" value="Genomic_DNA"/>
</dbReference>
<proteinExistence type="predicted"/>
<feature type="region of interest" description="Disordered" evidence="1">
    <location>
        <begin position="1"/>
        <end position="20"/>
    </location>
</feature>
<organism evidence="2 3">
    <name type="scientific">Cavenderia fasciculata</name>
    <name type="common">Slime mold</name>
    <name type="synonym">Dictyostelium fasciculatum</name>
    <dbReference type="NCBI Taxonomy" id="261658"/>
    <lineage>
        <taxon>Eukaryota</taxon>
        <taxon>Amoebozoa</taxon>
        <taxon>Evosea</taxon>
        <taxon>Eumycetozoa</taxon>
        <taxon>Dictyostelia</taxon>
        <taxon>Acytosteliales</taxon>
        <taxon>Cavenderiaceae</taxon>
        <taxon>Cavenderia</taxon>
    </lineage>
</organism>
<dbReference type="AlphaFoldDB" id="F4PVL1"/>
<evidence type="ECO:0000313" key="3">
    <source>
        <dbReference type="Proteomes" id="UP000007797"/>
    </source>
</evidence>
<accession>F4PVL1</accession>
<keyword evidence="3" id="KW-1185">Reference proteome</keyword>
<reference evidence="3" key="1">
    <citation type="journal article" date="2011" name="Genome Res.">
        <title>Phylogeny-wide analysis of social amoeba genomes highlights ancient origins for complex intercellular communication.</title>
        <authorList>
            <person name="Heidel A.J."/>
            <person name="Lawal H.M."/>
            <person name="Felder M."/>
            <person name="Schilde C."/>
            <person name="Helps N.R."/>
            <person name="Tunggal B."/>
            <person name="Rivero F."/>
            <person name="John U."/>
            <person name="Schleicher M."/>
            <person name="Eichinger L."/>
            <person name="Platzer M."/>
            <person name="Noegel A.A."/>
            <person name="Schaap P."/>
            <person name="Gloeckner G."/>
        </authorList>
    </citation>
    <scope>NUCLEOTIDE SEQUENCE [LARGE SCALE GENOMIC DNA]</scope>
    <source>
        <strain evidence="3">SH3</strain>
    </source>
</reference>
<evidence type="ECO:0000256" key="1">
    <source>
        <dbReference type="SAM" id="MobiDB-lite"/>
    </source>
</evidence>